<evidence type="ECO:0000313" key="8">
    <source>
        <dbReference type="Proteomes" id="UP000567179"/>
    </source>
</evidence>
<evidence type="ECO:0000313" key="7">
    <source>
        <dbReference type="EMBL" id="KAF5330909.1"/>
    </source>
</evidence>
<evidence type="ECO:0000256" key="2">
    <source>
        <dbReference type="ARBA" id="ARBA00004604"/>
    </source>
</evidence>
<gene>
    <name evidence="7" type="ORF">D9619_005845</name>
</gene>
<feature type="compositionally biased region" description="Basic and acidic residues" evidence="6">
    <location>
        <begin position="57"/>
        <end position="69"/>
    </location>
</feature>
<protein>
    <recommendedName>
        <fullName evidence="4">Nucleolar protein 16</fullName>
    </recommendedName>
</protein>
<name>A0A8H5BXA1_9AGAR</name>
<evidence type="ECO:0000256" key="3">
    <source>
        <dbReference type="ARBA" id="ARBA00008479"/>
    </source>
</evidence>
<feature type="region of interest" description="Disordered" evidence="6">
    <location>
        <begin position="57"/>
        <end position="78"/>
    </location>
</feature>
<dbReference type="InterPro" id="IPR019002">
    <property type="entry name" value="Ribosome_biogenesis_Nop16"/>
</dbReference>
<evidence type="ECO:0000256" key="6">
    <source>
        <dbReference type="SAM" id="MobiDB-lite"/>
    </source>
</evidence>
<organism evidence="7 8">
    <name type="scientific">Psilocybe cf. subviscida</name>
    <dbReference type="NCBI Taxonomy" id="2480587"/>
    <lineage>
        <taxon>Eukaryota</taxon>
        <taxon>Fungi</taxon>
        <taxon>Dikarya</taxon>
        <taxon>Basidiomycota</taxon>
        <taxon>Agaricomycotina</taxon>
        <taxon>Agaricomycetes</taxon>
        <taxon>Agaricomycetidae</taxon>
        <taxon>Agaricales</taxon>
        <taxon>Agaricineae</taxon>
        <taxon>Strophariaceae</taxon>
        <taxon>Psilocybe</taxon>
    </lineage>
</organism>
<dbReference type="PANTHER" id="PTHR13243:SF1">
    <property type="entry name" value="NUCLEOLAR PROTEIN 16"/>
    <property type="match status" value="1"/>
</dbReference>
<comment type="function">
    <text evidence="1">Involved in the biogenesis of the 60S ribosomal subunit.</text>
</comment>
<dbReference type="AlphaFoldDB" id="A0A8H5BXA1"/>
<feature type="compositionally biased region" description="Polar residues" evidence="6">
    <location>
        <begin position="7"/>
        <end position="21"/>
    </location>
</feature>
<dbReference type="Pfam" id="PF09420">
    <property type="entry name" value="Nop16"/>
    <property type="match status" value="1"/>
</dbReference>
<dbReference type="PANTHER" id="PTHR13243">
    <property type="entry name" value="HSPC111 PROTEIN-RELATED"/>
    <property type="match status" value="1"/>
</dbReference>
<evidence type="ECO:0000256" key="4">
    <source>
        <dbReference type="ARBA" id="ARBA00015522"/>
    </source>
</evidence>
<dbReference type="GO" id="GO:0005730">
    <property type="term" value="C:nucleolus"/>
    <property type="evidence" value="ECO:0007669"/>
    <property type="project" value="UniProtKB-SubCell"/>
</dbReference>
<keyword evidence="5" id="KW-0539">Nucleus</keyword>
<dbReference type="Proteomes" id="UP000567179">
    <property type="component" value="Unassembled WGS sequence"/>
</dbReference>
<dbReference type="GO" id="GO:0042273">
    <property type="term" value="P:ribosomal large subunit biogenesis"/>
    <property type="evidence" value="ECO:0007669"/>
    <property type="project" value="TreeGrafter"/>
</dbReference>
<proteinExistence type="inferred from homology"/>
<comment type="caution">
    <text evidence="7">The sequence shown here is derived from an EMBL/GenBank/DDBJ whole genome shotgun (WGS) entry which is preliminary data.</text>
</comment>
<feature type="region of interest" description="Disordered" evidence="6">
    <location>
        <begin position="1"/>
        <end position="33"/>
    </location>
</feature>
<sequence length="78" mass="8441">MHELEQFSVSTTGKGTTTLALPNSGVGSRHVSSGEVRYLSPLVKKYGEDVGAMARDLKLNPEQRTEGQLRRGLKKAGL</sequence>
<comment type="subcellular location">
    <subcellularLocation>
        <location evidence="2">Nucleus</location>
        <location evidence="2">Nucleolus</location>
    </subcellularLocation>
</comment>
<comment type="similarity">
    <text evidence="3">Belongs to the NOP16 family.</text>
</comment>
<reference evidence="7 8" key="1">
    <citation type="journal article" date="2020" name="ISME J.">
        <title>Uncovering the hidden diversity of litter-decomposition mechanisms in mushroom-forming fungi.</title>
        <authorList>
            <person name="Floudas D."/>
            <person name="Bentzer J."/>
            <person name="Ahren D."/>
            <person name="Johansson T."/>
            <person name="Persson P."/>
            <person name="Tunlid A."/>
        </authorList>
    </citation>
    <scope>NUCLEOTIDE SEQUENCE [LARGE SCALE GENOMIC DNA]</scope>
    <source>
        <strain evidence="7 8">CBS 101986</strain>
    </source>
</reference>
<evidence type="ECO:0000256" key="1">
    <source>
        <dbReference type="ARBA" id="ARBA00002889"/>
    </source>
</evidence>
<dbReference type="OrthoDB" id="285729at2759"/>
<accession>A0A8H5BXA1</accession>
<keyword evidence="8" id="KW-1185">Reference proteome</keyword>
<dbReference type="EMBL" id="JAACJJ010000001">
    <property type="protein sequence ID" value="KAF5330909.1"/>
    <property type="molecule type" value="Genomic_DNA"/>
</dbReference>
<evidence type="ECO:0000256" key="5">
    <source>
        <dbReference type="ARBA" id="ARBA00023242"/>
    </source>
</evidence>